<dbReference type="PROSITE" id="PS00061">
    <property type="entry name" value="ADH_SHORT"/>
    <property type="match status" value="1"/>
</dbReference>
<dbReference type="Proteomes" id="UP000321805">
    <property type="component" value="Chromosome"/>
</dbReference>
<protein>
    <submittedName>
        <fullName evidence="4">Glucose 1-dehydrogenase</fullName>
        <ecNumber evidence="4">1.1.1.47</ecNumber>
    </submittedName>
</protein>
<feature type="domain" description="Ketoreductase" evidence="3">
    <location>
        <begin position="9"/>
        <end position="199"/>
    </location>
</feature>
<dbReference type="PANTHER" id="PTHR42760:SF40">
    <property type="entry name" value="3-OXOACYL-[ACYL-CARRIER-PROTEIN] REDUCTASE, CHLOROPLASTIC"/>
    <property type="match status" value="1"/>
</dbReference>
<dbReference type="InterPro" id="IPR002347">
    <property type="entry name" value="SDR_fam"/>
</dbReference>
<evidence type="ECO:0000256" key="2">
    <source>
        <dbReference type="ARBA" id="ARBA00023002"/>
    </source>
</evidence>
<dbReference type="PRINTS" id="PR00081">
    <property type="entry name" value="GDHRDH"/>
</dbReference>
<dbReference type="InterPro" id="IPR020904">
    <property type="entry name" value="Sc_DH/Rdtase_CS"/>
</dbReference>
<dbReference type="EC" id="1.1.1.47" evidence="4"/>
<dbReference type="PANTHER" id="PTHR42760">
    <property type="entry name" value="SHORT-CHAIN DEHYDROGENASES/REDUCTASES FAMILY MEMBER"/>
    <property type="match status" value="1"/>
</dbReference>
<keyword evidence="5" id="KW-1185">Reference proteome</keyword>
<comment type="similarity">
    <text evidence="1">Belongs to the short-chain dehydrogenases/reductases (SDR) family.</text>
</comment>
<dbReference type="SUPFAM" id="SSF51735">
    <property type="entry name" value="NAD(P)-binding Rossmann-fold domains"/>
    <property type="match status" value="1"/>
</dbReference>
<evidence type="ECO:0000256" key="1">
    <source>
        <dbReference type="ARBA" id="ARBA00006484"/>
    </source>
</evidence>
<dbReference type="InterPro" id="IPR036291">
    <property type="entry name" value="NAD(P)-bd_dom_sf"/>
</dbReference>
<evidence type="ECO:0000259" key="3">
    <source>
        <dbReference type="SMART" id="SM00822"/>
    </source>
</evidence>
<dbReference type="PRINTS" id="PR00080">
    <property type="entry name" value="SDRFAMILY"/>
</dbReference>
<dbReference type="KEGG" id="bsol:FSW04_25200"/>
<accession>A0A5B8UBM2</accession>
<dbReference type="GO" id="GO:0030497">
    <property type="term" value="P:fatty acid elongation"/>
    <property type="evidence" value="ECO:0007669"/>
    <property type="project" value="TreeGrafter"/>
</dbReference>
<dbReference type="NCBIfam" id="NF005559">
    <property type="entry name" value="PRK07231.1"/>
    <property type="match status" value="1"/>
</dbReference>
<name>A0A5B8UBM2_9ACTN</name>
<dbReference type="FunFam" id="3.40.50.720:FF:000173">
    <property type="entry name" value="3-oxoacyl-[acyl-carrier protein] reductase"/>
    <property type="match status" value="1"/>
</dbReference>
<dbReference type="OrthoDB" id="4380821at2"/>
<dbReference type="RefSeq" id="WP_146923306.1">
    <property type="nucleotide sequence ID" value="NZ_CP042430.1"/>
</dbReference>
<dbReference type="SMART" id="SM00822">
    <property type="entry name" value="PKS_KR"/>
    <property type="match status" value="1"/>
</dbReference>
<proteinExistence type="inferred from homology"/>
<dbReference type="Pfam" id="PF13561">
    <property type="entry name" value="adh_short_C2"/>
    <property type="match status" value="1"/>
</dbReference>
<sequence>MDGRRLEGRVALVTGAAQGIGRALVQRLGDEGAAIVVNDLREDACAATAAELQAAGIRAVGAHGDVTSSEDADRVVATATEAFGGLDILVNNAGITRDVPLQRMSDAEWRAVHEVVLWGTFCMTRACAAALRGSRDAPPAHHRKVVNMSSIVGVYGAPGTTNYSAAKAGVIGLTRALAREWGRSRVNVNAVAPGLVSGTGLVDEKPPELVQRVIDQLPFGRPASPQDIAAAVAFLASPDSDLITGQVLEVTGGLEIPA</sequence>
<dbReference type="EMBL" id="CP042430">
    <property type="protein sequence ID" value="QEC50556.1"/>
    <property type="molecule type" value="Genomic_DNA"/>
</dbReference>
<keyword evidence="2 4" id="KW-0560">Oxidoreductase</keyword>
<reference evidence="4 5" key="1">
    <citation type="journal article" date="2018" name="J. Microbiol.">
        <title>Baekduia soli gen. nov., sp. nov., a novel bacterium isolated from the soil of Baekdu Mountain and proposal of a novel family name, Baekduiaceae fam. nov.</title>
        <authorList>
            <person name="An D.S."/>
            <person name="Siddiqi M.Z."/>
            <person name="Kim K.H."/>
            <person name="Yu H.S."/>
            <person name="Im W.T."/>
        </authorList>
    </citation>
    <scope>NUCLEOTIDE SEQUENCE [LARGE SCALE GENOMIC DNA]</scope>
    <source>
        <strain evidence="4 5">BR7-21</strain>
    </source>
</reference>
<gene>
    <name evidence="4" type="ORF">FSW04_25200</name>
</gene>
<dbReference type="AlphaFoldDB" id="A0A5B8UBM2"/>
<organism evidence="4 5">
    <name type="scientific">Baekduia soli</name>
    <dbReference type="NCBI Taxonomy" id="496014"/>
    <lineage>
        <taxon>Bacteria</taxon>
        <taxon>Bacillati</taxon>
        <taxon>Actinomycetota</taxon>
        <taxon>Thermoleophilia</taxon>
        <taxon>Solirubrobacterales</taxon>
        <taxon>Baekduiaceae</taxon>
        <taxon>Baekduia</taxon>
    </lineage>
</organism>
<evidence type="ECO:0000313" key="5">
    <source>
        <dbReference type="Proteomes" id="UP000321805"/>
    </source>
</evidence>
<evidence type="ECO:0000313" key="4">
    <source>
        <dbReference type="EMBL" id="QEC50556.1"/>
    </source>
</evidence>
<dbReference type="InterPro" id="IPR057326">
    <property type="entry name" value="KR_dom"/>
</dbReference>
<dbReference type="GO" id="GO:0047936">
    <property type="term" value="F:glucose 1-dehydrogenase [NAD(P)+] activity"/>
    <property type="evidence" value="ECO:0007669"/>
    <property type="project" value="UniProtKB-EC"/>
</dbReference>
<dbReference type="Gene3D" id="3.40.50.720">
    <property type="entry name" value="NAD(P)-binding Rossmann-like Domain"/>
    <property type="match status" value="1"/>
</dbReference>